<gene>
    <name evidence="2" type="ORF">C3E80_00155</name>
</gene>
<reference evidence="2 3" key="1">
    <citation type="journal article" date="2018" name="Front. Microbiol.">
        <title>An Investigation of an Acute Gastroenteritis Outbreak: Cronobacter sakazakii, a Potential Cause of Food-Borne Illness.</title>
        <authorList>
            <person name="Yong W."/>
            <person name="Guo B."/>
            <person name="Shi X."/>
            <person name="Cheng T."/>
            <person name="Chen M."/>
            <person name="Jiang X."/>
            <person name="Ye Y."/>
            <person name="Wang J."/>
            <person name="Xie G."/>
            <person name="Ding J."/>
        </authorList>
    </citation>
    <scope>NUCLEOTIDE SEQUENCE [LARGE SCALE GENOMIC DNA]</scope>
    <source>
        <strain evidence="2 3">S1</strain>
    </source>
</reference>
<dbReference type="AlphaFoldDB" id="A0A423Y405"/>
<dbReference type="EMBL" id="PQJL01000001">
    <property type="protein sequence ID" value="ROW64624.1"/>
    <property type="molecule type" value="Genomic_DNA"/>
</dbReference>
<evidence type="ECO:0000256" key="1">
    <source>
        <dbReference type="SAM" id="MobiDB-lite"/>
    </source>
</evidence>
<accession>A0A423Y405</accession>
<feature type="compositionally biased region" description="Basic residues" evidence="1">
    <location>
        <begin position="478"/>
        <end position="499"/>
    </location>
</feature>
<protein>
    <submittedName>
        <fullName evidence="2">Uncharacterized protein</fullName>
    </submittedName>
</protein>
<comment type="caution">
    <text evidence="2">The sequence shown here is derived from an EMBL/GenBank/DDBJ whole genome shotgun (WGS) entry which is preliminary data.</text>
</comment>
<feature type="region of interest" description="Disordered" evidence="1">
    <location>
        <begin position="476"/>
        <end position="499"/>
    </location>
</feature>
<name>A0A423Y405_9ENTR</name>
<sequence length="499" mass="57287">MKKIVKQDGFNKSEKYLADLCSKTFLSLWSYPNVYTDEGKKNDNSDGKELCDLLVVFNHHVIIFSDKDIGFKDTGNIEVDWGRWVKRAVLKSANQLYGAENWIKERSNRIYLDPKCKDKFPLDFPGTEVIKIHRIAVAKNATKRFSSIVQGSGSLIINPLITGDEHLKNPFMIGIPISNKPYIHVFDDVALDVVLNELDTISDFIDYLEKKEELITSGKLISAAGEEDLLGHYLMSAEKDRVPGFYIEHNQKAIILEGQYESLIKLPQYHRGKEFDRVSYFWDGFIEHFARHALGGTLLYENKHPLSDATLGLQVMASEKRVARRVLSNSILEKVESTPPQKKAVRIMVSPTNPNHAYVWLILPIPPQAQSYEDYRHYRKEYLYIYCTSTKLLYPDCNIIVGVATEPRDGGGGEDMIYLDTNSWEAADYEQAEQDRKNFRVLLPENVQQFSGVEYQYPVNDDEGLDSEKISRTAVIAKQKKKKKNKTQKKARKMNRKQK</sequence>
<dbReference type="RefSeq" id="WP_123947635.1">
    <property type="nucleotide sequence ID" value="NZ_PQJL01000001.1"/>
</dbReference>
<organism evidence="2 3">
    <name type="scientific">Cronobacter malonaticus</name>
    <dbReference type="NCBI Taxonomy" id="413503"/>
    <lineage>
        <taxon>Bacteria</taxon>
        <taxon>Pseudomonadati</taxon>
        <taxon>Pseudomonadota</taxon>
        <taxon>Gammaproteobacteria</taxon>
        <taxon>Enterobacterales</taxon>
        <taxon>Enterobacteriaceae</taxon>
        <taxon>Cronobacter</taxon>
    </lineage>
</organism>
<dbReference type="Proteomes" id="UP000285793">
    <property type="component" value="Unassembled WGS sequence"/>
</dbReference>
<evidence type="ECO:0000313" key="2">
    <source>
        <dbReference type="EMBL" id="ROW64624.1"/>
    </source>
</evidence>
<evidence type="ECO:0000313" key="3">
    <source>
        <dbReference type="Proteomes" id="UP000285793"/>
    </source>
</evidence>
<proteinExistence type="predicted"/>